<proteinExistence type="predicted"/>
<keyword evidence="4" id="KW-1185">Reference proteome</keyword>
<sequence length="241" mass="28412">MPNMNAQPDQARRQIQDQPPLPTSIAVQNQPTQVHFPNVPAAAEFGAIAHGPVQIPPDTVARRERLKKALLSLDTNREVAWQKMSGHMRYDFHKELAKAETRAEPLEAWEKYFLSNNSEEDKIRVYRELAFERYREREKLLVKLKEHLEKYDGLRSEMQMLKEHVFNLEYTIQRNEFARQQMTRRIAELERSHLVLTSGLDERIHLLNEKVDRKVQELEGAVEEMKKSEEGLSDMEEEHTW</sequence>
<dbReference type="Proteomes" id="UP001285908">
    <property type="component" value="Unassembled WGS sequence"/>
</dbReference>
<evidence type="ECO:0000256" key="2">
    <source>
        <dbReference type="SAM" id="MobiDB-lite"/>
    </source>
</evidence>
<keyword evidence="1" id="KW-0175">Coiled coil</keyword>
<name>A0AAJ0HZ70_9PEZI</name>
<dbReference type="EMBL" id="JAULSX010000010">
    <property type="protein sequence ID" value="KAK3485398.1"/>
    <property type="molecule type" value="Genomic_DNA"/>
</dbReference>
<feature type="region of interest" description="Disordered" evidence="2">
    <location>
        <begin position="1"/>
        <end position="22"/>
    </location>
</feature>
<evidence type="ECO:0000256" key="1">
    <source>
        <dbReference type="SAM" id="Coils"/>
    </source>
</evidence>
<accession>A0AAJ0HZ70</accession>
<comment type="caution">
    <text evidence="3">The sequence shown here is derived from an EMBL/GenBank/DDBJ whole genome shotgun (WGS) entry which is preliminary data.</text>
</comment>
<protein>
    <submittedName>
        <fullName evidence="3">Uncharacterized protein</fullName>
    </submittedName>
</protein>
<reference evidence="3 4" key="1">
    <citation type="journal article" date="2023" name="Mol. Phylogenet. Evol.">
        <title>Genome-scale phylogeny and comparative genomics of the fungal order Sordariales.</title>
        <authorList>
            <person name="Hensen N."/>
            <person name="Bonometti L."/>
            <person name="Westerberg I."/>
            <person name="Brannstrom I.O."/>
            <person name="Guillou S."/>
            <person name="Cros-Aarteil S."/>
            <person name="Calhoun S."/>
            <person name="Haridas S."/>
            <person name="Kuo A."/>
            <person name="Mondo S."/>
            <person name="Pangilinan J."/>
            <person name="Riley R."/>
            <person name="LaButti K."/>
            <person name="Andreopoulos B."/>
            <person name="Lipzen A."/>
            <person name="Chen C."/>
            <person name="Yan M."/>
            <person name="Daum C."/>
            <person name="Ng V."/>
            <person name="Clum A."/>
            <person name="Steindorff A."/>
            <person name="Ohm R.A."/>
            <person name="Martin F."/>
            <person name="Silar P."/>
            <person name="Natvig D.O."/>
            <person name="Lalanne C."/>
            <person name="Gautier V."/>
            <person name="Ament-Velasquez S.L."/>
            <person name="Kruys A."/>
            <person name="Hutchinson M.I."/>
            <person name="Powell A.J."/>
            <person name="Barry K."/>
            <person name="Miller A.N."/>
            <person name="Grigoriev I.V."/>
            <person name="Debuchy R."/>
            <person name="Gladieux P."/>
            <person name="Hiltunen Thoren M."/>
            <person name="Johannesson H."/>
        </authorList>
    </citation>
    <scope>NUCLEOTIDE SEQUENCE [LARGE SCALE GENOMIC DNA]</scope>
    <source>
        <strain evidence="3 4">FGSC 10403</strain>
    </source>
</reference>
<gene>
    <name evidence="3" type="ORF">B0T23DRAFT_408486</name>
</gene>
<organism evidence="3 4">
    <name type="scientific">Neurospora hispaniola</name>
    <dbReference type="NCBI Taxonomy" id="588809"/>
    <lineage>
        <taxon>Eukaryota</taxon>
        <taxon>Fungi</taxon>
        <taxon>Dikarya</taxon>
        <taxon>Ascomycota</taxon>
        <taxon>Pezizomycotina</taxon>
        <taxon>Sordariomycetes</taxon>
        <taxon>Sordariomycetidae</taxon>
        <taxon>Sordariales</taxon>
        <taxon>Sordariaceae</taxon>
        <taxon>Neurospora</taxon>
    </lineage>
</organism>
<dbReference type="RefSeq" id="XP_062688302.1">
    <property type="nucleotide sequence ID" value="XM_062839303.1"/>
</dbReference>
<dbReference type="AlphaFoldDB" id="A0AAJ0HZ70"/>
<feature type="coiled-coil region" evidence="1">
    <location>
        <begin position="137"/>
        <end position="238"/>
    </location>
</feature>
<evidence type="ECO:0000313" key="3">
    <source>
        <dbReference type="EMBL" id="KAK3485398.1"/>
    </source>
</evidence>
<dbReference type="GeneID" id="87876925"/>
<evidence type="ECO:0000313" key="4">
    <source>
        <dbReference type="Proteomes" id="UP001285908"/>
    </source>
</evidence>